<dbReference type="Pfam" id="PF00702">
    <property type="entry name" value="Hydrolase"/>
    <property type="match status" value="1"/>
</dbReference>
<accession>A0AAI8DGS4</accession>
<dbReference type="RefSeq" id="WP_088592208.1">
    <property type="nucleotide sequence ID" value="NZ_CP022046.2"/>
</dbReference>
<dbReference type="PANTHER" id="PTHR47478">
    <property type="match status" value="1"/>
</dbReference>
<dbReference type="PRINTS" id="PR00413">
    <property type="entry name" value="HADHALOGNASE"/>
</dbReference>
<dbReference type="PANTHER" id="PTHR47478:SF1">
    <property type="entry name" value="PYRIMIDINE 5'-NUCLEOTIDASE YJJG"/>
    <property type="match status" value="1"/>
</dbReference>
<dbReference type="InterPro" id="IPR036412">
    <property type="entry name" value="HAD-like_sf"/>
</dbReference>
<proteinExistence type="predicted"/>
<dbReference type="SFLD" id="SFLDG01129">
    <property type="entry name" value="C1.5:_HAD__Beta-PGM__Phosphata"/>
    <property type="match status" value="1"/>
</dbReference>
<dbReference type="InterPro" id="IPR023198">
    <property type="entry name" value="PGP-like_dom2"/>
</dbReference>
<dbReference type="EMBL" id="CP022046">
    <property type="protein sequence ID" value="ASE33497.1"/>
    <property type="molecule type" value="Genomic_DNA"/>
</dbReference>
<dbReference type="InterPro" id="IPR006439">
    <property type="entry name" value="HAD-SF_hydro_IA"/>
</dbReference>
<gene>
    <name evidence="1" type="ORF">CEP64_02430</name>
</gene>
<organism evidence="1 2">
    <name type="scientific">Mammaliicoccus sciuri</name>
    <name type="common">Staphylococcus sciuri</name>
    <dbReference type="NCBI Taxonomy" id="1296"/>
    <lineage>
        <taxon>Bacteria</taxon>
        <taxon>Bacillati</taxon>
        <taxon>Bacillota</taxon>
        <taxon>Bacilli</taxon>
        <taxon>Bacillales</taxon>
        <taxon>Staphylococcaceae</taxon>
        <taxon>Mammaliicoccus</taxon>
    </lineage>
</organism>
<dbReference type="Proteomes" id="UP000197058">
    <property type="component" value="Chromosome"/>
</dbReference>
<dbReference type="NCBIfam" id="TIGR02254">
    <property type="entry name" value="YjjG_YfnB"/>
    <property type="match status" value="1"/>
</dbReference>
<dbReference type="InterPro" id="IPR023214">
    <property type="entry name" value="HAD_sf"/>
</dbReference>
<dbReference type="SUPFAM" id="SSF56784">
    <property type="entry name" value="HAD-like"/>
    <property type="match status" value="1"/>
</dbReference>
<name>A0AAI8DGS4_MAMSC</name>
<dbReference type="InterPro" id="IPR011951">
    <property type="entry name" value="HAD-SF_hydro_IA_YjjG/PynA"/>
</dbReference>
<dbReference type="NCBIfam" id="TIGR01549">
    <property type="entry name" value="HAD-SF-IA-v1"/>
    <property type="match status" value="1"/>
</dbReference>
<dbReference type="InterPro" id="IPR052550">
    <property type="entry name" value="Pyrimidine_5'-ntase_YjjG"/>
</dbReference>
<dbReference type="AlphaFoldDB" id="A0AAI8DGS4"/>
<dbReference type="Gene3D" id="1.10.150.240">
    <property type="entry name" value="Putative phosphatase, domain 2"/>
    <property type="match status" value="1"/>
</dbReference>
<evidence type="ECO:0000313" key="1">
    <source>
        <dbReference type="EMBL" id="ASE33497.1"/>
    </source>
</evidence>
<dbReference type="GO" id="GO:0008253">
    <property type="term" value="F:5'-nucleotidase activity"/>
    <property type="evidence" value="ECO:0007669"/>
    <property type="project" value="InterPro"/>
</dbReference>
<evidence type="ECO:0000313" key="2">
    <source>
        <dbReference type="Proteomes" id="UP000197058"/>
    </source>
</evidence>
<protein>
    <submittedName>
        <fullName evidence="1">Noncanonical pyrimidine nucleotidase, YjjG family</fullName>
    </submittedName>
</protein>
<dbReference type="KEGG" id="sscu:CEP64_02430"/>
<reference evidence="2" key="1">
    <citation type="submission" date="2017-06" db="EMBL/GenBank/DDBJ databases">
        <title>FDA dAtabase for Regulatory Grade micrObial Sequences (FDA-ARGOS): Supporting development and validation of Infectious Disease Dx tests.</title>
        <authorList>
            <person name="Campos J."/>
            <person name="Goldberg B."/>
            <person name="Tallon L."/>
            <person name="Sadzewicz L."/>
            <person name="Sengamalay N."/>
            <person name="Ott S."/>
            <person name="Godinez A."/>
            <person name="Nagaraj S."/>
            <person name="Vavikolanu K."/>
            <person name="Vyas G."/>
            <person name="Nadendla S."/>
            <person name="Aluvathingal J."/>
            <person name="Geyer C."/>
            <person name="Nandy P."/>
            <person name="Hobson J."/>
            <person name="Sichtig H."/>
        </authorList>
    </citation>
    <scope>NUCLEOTIDE SEQUENCE [LARGE SCALE GENOMIC DNA]</scope>
    <source>
        <strain evidence="2">FDAARGOS_285</strain>
    </source>
</reference>
<dbReference type="Gene3D" id="3.40.50.1000">
    <property type="entry name" value="HAD superfamily/HAD-like"/>
    <property type="match status" value="1"/>
</dbReference>
<dbReference type="SFLD" id="SFLDS00003">
    <property type="entry name" value="Haloacid_Dehalogenase"/>
    <property type="match status" value="1"/>
</dbReference>
<sequence>MYKHILFDLDNTLLDFNAGEREAIMVVFESEGIVFNDLNFKQYQDINKRLWLELEQGKVSKDDVLTTRFKEFFELFDLNVDARAKEAIFRKTLNNNHELVDGSKDILSYLKEAGYHLYSASNGVYDTQMKRMHDAGIFDYFDDHFISEKIGFEKPHKQFFDHCLSGIKDDDVSHYLMIGDTLTSDIAGANEYGIDSCYFDHQNLSNGDIATYVINHLEALKDICK</sequence>